<accession>A0AAE1JDZ6</accession>
<name>A0AAE1JDZ6_9FABA</name>
<comment type="caution">
    <text evidence="1">The sequence shown here is derived from an EMBL/GenBank/DDBJ whole genome shotgun (WGS) entry which is preliminary data.</text>
</comment>
<dbReference type="EMBL" id="JAWXYG010000007">
    <property type="protein sequence ID" value="KAK4268665.1"/>
    <property type="molecule type" value="Genomic_DNA"/>
</dbReference>
<gene>
    <name evidence="1" type="ORF">QN277_025285</name>
</gene>
<organism evidence="1 2">
    <name type="scientific">Acacia crassicarpa</name>
    <name type="common">northern wattle</name>
    <dbReference type="NCBI Taxonomy" id="499986"/>
    <lineage>
        <taxon>Eukaryota</taxon>
        <taxon>Viridiplantae</taxon>
        <taxon>Streptophyta</taxon>
        <taxon>Embryophyta</taxon>
        <taxon>Tracheophyta</taxon>
        <taxon>Spermatophyta</taxon>
        <taxon>Magnoliopsida</taxon>
        <taxon>eudicotyledons</taxon>
        <taxon>Gunneridae</taxon>
        <taxon>Pentapetalae</taxon>
        <taxon>rosids</taxon>
        <taxon>fabids</taxon>
        <taxon>Fabales</taxon>
        <taxon>Fabaceae</taxon>
        <taxon>Caesalpinioideae</taxon>
        <taxon>mimosoid clade</taxon>
        <taxon>Acacieae</taxon>
        <taxon>Acacia</taxon>
    </lineage>
</organism>
<evidence type="ECO:0000313" key="2">
    <source>
        <dbReference type="Proteomes" id="UP001293593"/>
    </source>
</evidence>
<proteinExistence type="predicted"/>
<sequence>MASNLSVTPKQITVRIVVDIEENKVLYAEAGKDFVDVLLSFLTLPLGTIARLVDKDSNMKPLRFGCISSLYQSLANLEPEYWNSETCKQMLLQPRNAMERFNRRLKINIDDTEPTKFYACEMSDCRRKPNMLVSTFNDIKCKCGKNLIHVLDVDDTISADDNMGEGYVREASFVVYDDLRVMPHNPTSTLSVLKILRSKDKIVDFTVNIGPEEVMDLLKCSLGTNMVLSDSLLRMKQIIENPRLRVKQMIEELRMKQIIENAKATAINNLSKMPGKEDKRMKLNVMIENKFKVLFAIVEEDFIDQILSFLTIPLGAVERLLQGNSDLGCIDNLYNSLTTFDESTDFLSGKNMFDNFKVAPQHKLNKQMLPISEVMYPSPLYLRRYHNLGEPDSSSYLTGHGIDMSHGVSKAVNLWDPKGPSTSKSSDGYVKSPRMFMVADDLSVKPFSSRLVVSCLNNESNSKVSEHDLDERTIYVGILEVVNILKASLISKAALTTGLRQFLTNTPIKEETNVITQQMDPFVITEGKSLSNNKISPAQERKKS</sequence>
<dbReference type="PANTHER" id="PTHR33103">
    <property type="entry name" value="OS01G0153900 PROTEIN"/>
    <property type="match status" value="1"/>
</dbReference>
<dbReference type="Pfam" id="PF05056">
    <property type="entry name" value="DUF674"/>
    <property type="match status" value="1"/>
</dbReference>
<protein>
    <recommendedName>
        <fullName evidence="3">DUF674 domain-containing protein</fullName>
    </recommendedName>
</protein>
<evidence type="ECO:0000313" key="1">
    <source>
        <dbReference type="EMBL" id="KAK4268665.1"/>
    </source>
</evidence>
<reference evidence="1" key="1">
    <citation type="submission" date="2023-10" db="EMBL/GenBank/DDBJ databases">
        <title>Chromosome-level genome of the transformable northern wattle, Acacia crassicarpa.</title>
        <authorList>
            <person name="Massaro I."/>
            <person name="Sinha N.R."/>
            <person name="Poethig S."/>
            <person name="Leichty A.R."/>
        </authorList>
    </citation>
    <scope>NUCLEOTIDE SEQUENCE</scope>
    <source>
        <strain evidence="1">Acra3RX</strain>
        <tissue evidence="1">Leaf</tissue>
    </source>
</reference>
<evidence type="ECO:0008006" key="3">
    <source>
        <dbReference type="Google" id="ProtNLM"/>
    </source>
</evidence>
<dbReference type="PANTHER" id="PTHR33103:SF27">
    <property type="entry name" value="OS04G0594700 PROTEIN"/>
    <property type="match status" value="1"/>
</dbReference>
<dbReference type="AlphaFoldDB" id="A0AAE1JDZ6"/>
<dbReference type="InterPro" id="IPR007750">
    <property type="entry name" value="DUF674"/>
</dbReference>
<keyword evidence="2" id="KW-1185">Reference proteome</keyword>
<dbReference type="Proteomes" id="UP001293593">
    <property type="component" value="Unassembled WGS sequence"/>
</dbReference>